<dbReference type="PANTHER" id="PTHR33768">
    <property type="entry name" value="MIP11318P"/>
    <property type="match status" value="1"/>
</dbReference>
<evidence type="ECO:0000313" key="2">
    <source>
        <dbReference type="EnsemblMetazoa" id="GPAI035648-PA"/>
    </source>
</evidence>
<proteinExistence type="inferred from homology"/>
<dbReference type="EnsemblMetazoa" id="GPAI035648-RA">
    <property type="protein sequence ID" value="GPAI035648-PA"/>
    <property type="gene ID" value="GPAI035648"/>
</dbReference>
<dbReference type="AlphaFoldDB" id="A0A1B0A676"/>
<dbReference type="Proteomes" id="UP000092445">
    <property type="component" value="Unassembled WGS sequence"/>
</dbReference>
<evidence type="ECO:0000256" key="1">
    <source>
        <dbReference type="ARBA" id="ARBA00008315"/>
    </source>
</evidence>
<dbReference type="STRING" id="7398.A0A1B0A676"/>
<protein>
    <submittedName>
        <fullName evidence="2">Uncharacterized protein</fullName>
    </submittedName>
</protein>
<reference evidence="2" key="2">
    <citation type="submission" date="2020-05" db="UniProtKB">
        <authorList>
            <consortium name="EnsemblMetazoa"/>
        </authorList>
    </citation>
    <scope>IDENTIFICATION</scope>
    <source>
        <strain evidence="2">IAEA</strain>
    </source>
</reference>
<organism evidence="2 3">
    <name type="scientific">Glossina pallidipes</name>
    <name type="common">Tsetse fly</name>
    <dbReference type="NCBI Taxonomy" id="7398"/>
    <lineage>
        <taxon>Eukaryota</taxon>
        <taxon>Metazoa</taxon>
        <taxon>Ecdysozoa</taxon>
        <taxon>Arthropoda</taxon>
        <taxon>Hexapoda</taxon>
        <taxon>Insecta</taxon>
        <taxon>Pterygota</taxon>
        <taxon>Neoptera</taxon>
        <taxon>Endopterygota</taxon>
        <taxon>Diptera</taxon>
        <taxon>Brachycera</taxon>
        <taxon>Muscomorpha</taxon>
        <taxon>Hippoboscoidea</taxon>
        <taxon>Glossinidae</taxon>
        <taxon>Glossina</taxon>
    </lineage>
</organism>
<sequence>MQQVLIQTRSFNFEFGFVSRKTAKLIMISKKEQLLNQPWQQQRYIKHKNKVNAAVALIDHSPPTQYQHVKDKSKKLQAERERISLINAENVRLLQKLTEIMQAKRMPDLWTEPRPNGYRAKTGGSVAKRVKKVVVKVGTRSLNGDIN</sequence>
<dbReference type="InterPro" id="IPR038792">
    <property type="entry name" value="CFAP97D1/2"/>
</dbReference>
<dbReference type="VEuPathDB" id="VectorBase:GPAI035648"/>
<reference evidence="3" key="1">
    <citation type="submission" date="2014-03" db="EMBL/GenBank/DDBJ databases">
        <authorList>
            <person name="Aksoy S."/>
            <person name="Warren W."/>
            <person name="Wilson R.K."/>
        </authorList>
    </citation>
    <scope>NUCLEOTIDE SEQUENCE [LARGE SCALE GENOMIC DNA]</scope>
    <source>
        <strain evidence="3">IAEA</strain>
    </source>
</reference>
<dbReference type="Pfam" id="PF13879">
    <property type="entry name" value="Hmw_CFAP97"/>
    <property type="match status" value="1"/>
</dbReference>
<name>A0A1B0A676_GLOPL</name>
<dbReference type="PANTHER" id="PTHR33768:SF3">
    <property type="entry name" value="MIP11318P"/>
    <property type="match status" value="1"/>
</dbReference>
<evidence type="ECO:0000313" key="3">
    <source>
        <dbReference type="Proteomes" id="UP000092445"/>
    </source>
</evidence>
<keyword evidence="3" id="KW-1185">Reference proteome</keyword>
<dbReference type="InterPro" id="IPR029488">
    <property type="entry name" value="Hmw/CFAP97"/>
</dbReference>
<comment type="similarity">
    <text evidence="1">Belongs to the CFAP97 family.</text>
</comment>
<accession>A0A1B0A676</accession>